<proteinExistence type="predicted"/>
<keyword evidence="2" id="KW-1185">Reference proteome</keyword>
<comment type="caution">
    <text evidence="1">The sequence shown here is derived from an EMBL/GenBank/DDBJ whole genome shotgun (WGS) entry which is preliminary data.</text>
</comment>
<organism evidence="1 2">
    <name type="scientific">Psophocarpus tetragonolobus</name>
    <name type="common">Winged bean</name>
    <name type="synonym">Dolichos tetragonolobus</name>
    <dbReference type="NCBI Taxonomy" id="3891"/>
    <lineage>
        <taxon>Eukaryota</taxon>
        <taxon>Viridiplantae</taxon>
        <taxon>Streptophyta</taxon>
        <taxon>Embryophyta</taxon>
        <taxon>Tracheophyta</taxon>
        <taxon>Spermatophyta</taxon>
        <taxon>Magnoliopsida</taxon>
        <taxon>eudicotyledons</taxon>
        <taxon>Gunneridae</taxon>
        <taxon>Pentapetalae</taxon>
        <taxon>rosids</taxon>
        <taxon>fabids</taxon>
        <taxon>Fabales</taxon>
        <taxon>Fabaceae</taxon>
        <taxon>Papilionoideae</taxon>
        <taxon>50 kb inversion clade</taxon>
        <taxon>NPAAA clade</taxon>
        <taxon>indigoferoid/millettioid clade</taxon>
        <taxon>Phaseoleae</taxon>
        <taxon>Psophocarpus</taxon>
    </lineage>
</organism>
<accession>A0AAN9S836</accession>
<evidence type="ECO:0000313" key="2">
    <source>
        <dbReference type="Proteomes" id="UP001386955"/>
    </source>
</evidence>
<protein>
    <submittedName>
        <fullName evidence="1">Uncharacterized protein</fullName>
    </submittedName>
</protein>
<sequence>MPKSIVSTFWKLPRRCLPLGLIGPNAKISLTKTSSPNKGVNTWAKSFRQDAQNVIDRDMLNTCFLKKGWLLAFFFGHFSSILESAFSKCSSSSLCSDRKSHFNGLVDLSFFRSKLHMIKWILCYNSLDGKSRLAKPAKSYLAQDFLGWAFSQARRLALELARMGSLGSTAPQGLGVERIGPANFSIIECLPDEMMLRLDSRKWMVQIKREMSFGFFLLAQKQQAPVRRLATFNPFRAQYLHQIRVTSLWFEPLCWVTSLQFEPAGRASLTASAMDYASTFFHYIPKLMLSSSNR</sequence>
<reference evidence="1 2" key="1">
    <citation type="submission" date="2024-01" db="EMBL/GenBank/DDBJ databases">
        <title>The genomes of 5 underutilized Papilionoideae crops provide insights into root nodulation and disease resistanc.</title>
        <authorList>
            <person name="Jiang F."/>
        </authorList>
    </citation>
    <scope>NUCLEOTIDE SEQUENCE [LARGE SCALE GENOMIC DNA]</scope>
    <source>
        <strain evidence="1">DUOXIRENSHENG_FW03</strain>
        <tissue evidence="1">Leaves</tissue>
    </source>
</reference>
<dbReference type="Proteomes" id="UP001386955">
    <property type="component" value="Unassembled WGS sequence"/>
</dbReference>
<dbReference type="EMBL" id="JAYMYS010000006">
    <property type="protein sequence ID" value="KAK7389364.1"/>
    <property type="molecule type" value="Genomic_DNA"/>
</dbReference>
<gene>
    <name evidence="1" type="ORF">VNO78_24324</name>
</gene>
<evidence type="ECO:0000313" key="1">
    <source>
        <dbReference type="EMBL" id="KAK7389364.1"/>
    </source>
</evidence>
<name>A0AAN9S836_PSOTE</name>
<dbReference type="AlphaFoldDB" id="A0AAN9S836"/>